<dbReference type="AlphaFoldDB" id="A0AAJ4A365"/>
<feature type="chain" id="PRO_5042613167" evidence="1">
    <location>
        <begin position="21"/>
        <end position="276"/>
    </location>
</feature>
<feature type="domain" description="Thioredoxin-like fold" evidence="2">
    <location>
        <begin position="120"/>
        <end position="274"/>
    </location>
</feature>
<accession>A0AAJ4A365</accession>
<dbReference type="Proteomes" id="UP000326061">
    <property type="component" value="Chromosome"/>
</dbReference>
<protein>
    <submittedName>
        <fullName evidence="3">Disulfide bond formation protein DsbA</fullName>
    </submittedName>
</protein>
<organism evidence="3 4">
    <name type="scientific">Sulfurimonas xiamenensis</name>
    <dbReference type="NCBI Taxonomy" id="2590021"/>
    <lineage>
        <taxon>Bacteria</taxon>
        <taxon>Pseudomonadati</taxon>
        <taxon>Campylobacterota</taxon>
        <taxon>Epsilonproteobacteria</taxon>
        <taxon>Campylobacterales</taxon>
        <taxon>Sulfurimonadaceae</taxon>
        <taxon>Sulfurimonas</taxon>
    </lineage>
</organism>
<evidence type="ECO:0000259" key="2">
    <source>
        <dbReference type="Pfam" id="PF13462"/>
    </source>
</evidence>
<sequence length="276" mass="31903">MSLMLKLLAIILIVSSFLKADDLNQKVEQFLEDNFDTNPNIESIKVNIKEKIEIEGFKDWSAFVVGLDAVLKKDKRHVVQNMIWYSNGEVVTKELYDLKSGKNMSDLISMPFKDEYYKKENLIYGNENAKHKVAIFSDPLCPFCRQFVPEVINYMKKEPDKFAVYYYHFPLERIHPAAVELVKAAIALELQGRKDVILNLYKVEINPKERSNEKILAAFNKVMKSNINMADLISKEVSDQLKSDLKIVSELMVNGTPTMFFDGKIDKTKNRYKEAK</sequence>
<dbReference type="EMBL" id="CP041166">
    <property type="protein sequence ID" value="QFR43094.1"/>
    <property type="molecule type" value="Genomic_DNA"/>
</dbReference>
<reference evidence="4" key="1">
    <citation type="submission" date="2019-06" db="EMBL/GenBank/DDBJ databases">
        <title>Sulfurimonas gotlandica sp. nov., a chemoautotrophic and psychrotolerant epsilonproteobacterium isolated from a pelagic redoxcline, and an emended description of the genus Sulfurimonas.</title>
        <authorList>
            <person name="Wang S."/>
            <person name="Jiang L."/>
            <person name="Shao Z."/>
        </authorList>
    </citation>
    <scope>NUCLEOTIDE SEQUENCE [LARGE SCALE GENOMIC DNA]</scope>
    <source>
        <strain evidence="4">1-1N</strain>
    </source>
</reference>
<proteinExistence type="predicted"/>
<name>A0AAJ4A365_9BACT</name>
<dbReference type="Pfam" id="PF13462">
    <property type="entry name" value="Thioredoxin_4"/>
    <property type="match status" value="1"/>
</dbReference>
<dbReference type="PANTHER" id="PTHR35272:SF3">
    <property type="entry name" value="THIOL:DISULFIDE INTERCHANGE PROTEIN DSBC"/>
    <property type="match status" value="1"/>
</dbReference>
<dbReference type="PANTHER" id="PTHR35272">
    <property type="entry name" value="THIOL:DISULFIDE INTERCHANGE PROTEIN DSBC-RELATED"/>
    <property type="match status" value="1"/>
</dbReference>
<gene>
    <name evidence="3" type="ORF">FJR47_03920</name>
</gene>
<feature type="signal peptide" evidence="1">
    <location>
        <begin position="1"/>
        <end position="20"/>
    </location>
</feature>
<dbReference type="InterPro" id="IPR051470">
    <property type="entry name" value="Thiol:disulfide_interchange"/>
</dbReference>
<dbReference type="SUPFAM" id="SSF52833">
    <property type="entry name" value="Thioredoxin-like"/>
    <property type="match status" value="1"/>
</dbReference>
<dbReference type="Gene3D" id="3.40.30.10">
    <property type="entry name" value="Glutaredoxin"/>
    <property type="match status" value="1"/>
</dbReference>
<evidence type="ECO:0000313" key="3">
    <source>
        <dbReference type="EMBL" id="QFR43094.1"/>
    </source>
</evidence>
<dbReference type="KEGG" id="suln:FJR47_03920"/>
<dbReference type="InterPro" id="IPR012336">
    <property type="entry name" value="Thioredoxin-like_fold"/>
</dbReference>
<keyword evidence="1" id="KW-0732">Signal</keyword>
<evidence type="ECO:0000313" key="4">
    <source>
        <dbReference type="Proteomes" id="UP000326061"/>
    </source>
</evidence>
<dbReference type="InterPro" id="IPR036249">
    <property type="entry name" value="Thioredoxin-like_sf"/>
</dbReference>
<evidence type="ECO:0000256" key="1">
    <source>
        <dbReference type="SAM" id="SignalP"/>
    </source>
</evidence>
<keyword evidence="4" id="KW-1185">Reference proteome</keyword>